<evidence type="ECO:0000313" key="2">
    <source>
        <dbReference type="Proteomes" id="UP000805193"/>
    </source>
</evidence>
<proteinExistence type="predicted"/>
<dbReference type="Proteomes" id="UP000805193">
    <property type="component" value="Unassembled WGS sequence"/>
</dbReference>
<organism evidence="1 2">
    <name type="scientific">Ixodes persulcatus</name>
    <name type="common">Taiga tick</name>
    <dbReference type="NCBI Taxonomy" id="34615"/>
    <lineage>
        <taxon>Eukaryota</taxon>
        <taxon>Metazoa</taxon>
        <taxon>Ecdysozoa</taxon>
        <taxon>Arthropoda</taxon>
        <taxon>Chelicerata</taxon>
        <taxon>Arachnida</taxon>
        <taxon>Acari</taxon>
        <taxon>Parasitiformes</taxon>
        <taxon>Ixodida</taxon>
        <taxon>Ixodoidea</taxon>
        <taxon>Ixodidae</taxon>
        <taxon>Ixodinae</taxon>
        <taxon>Ixodes</taxon>
    </lineage>
</organism>
<reference evidence="1 2" key="1">
    <citation type="journal article" date="2020" name="Cell">
        <title>Large-Scale Comparative Analyses of Tick Genomes Elucidate Their Genetic Diversity and Vector Capacities.</title>
        <authorList>
            <consortium name="Tick Genome and Microbiome Consortium (TIGMIC)"/>
            <person name="Jia N."/>
            <person name="Wang J."/>
            <person name="Shi W."/>
            <person name="Du L."/>
            <person name="Sun Y."/>
            <person name="Zhan W."/>
            <person name="Jiang J.F."/>
            <person name="Wang Q."/>
            <person name="Zhang B."/>
            <person name="Ji P."/>
            <person name="Bell-Sakyi L."/>
            <person name="Cui X.M."/>
            <person name="Yuan T.T."/>
            <person name="Jiang B.G."/>
            <person name="Yang W.F."/>
            <person name="Lam T.T."/>
            <person name="Chang Q.C."/>
            <person name="Ding S.J."/>
            <person name="Wang X.J."/>
            <person name="Zhu J.G."/>
            <person name="Ruan X.D."/>
            <person name="Zhao L."/>
            <person name="Wei J.T."/>
            <person name="Ye R.Z."/>
            <person name="Que T.C."/>
            <person name="Du C.H."/>
            <person name="Zhou Y.H."/>
            <person name="Cheng J.X."/>
            <person name="Dai P.F."/>
            <person name="Guo W.B."/>
            <person name="Han X.H."/>
            <person name="Huang E.J."/>
            <person name="Li L.F."/>
            <person name="Wei W."/>
            <person name="Gao Y.C."/>
            <person name="Liu J.Z."/>
            <person name="Shao H.Z."/>
            <person name="Wang X."/>
            <person name="Wang C.C."/>
            <person name="Yang T.C."/>
            <person name="Huo Q.B."/>
            <person name="Li W."/>
            <person name="Chen H.Y."/>
            <person name="Chen S.E."/>
            <person name="Zhou L.G."/>
            <person name="Ni X.B."/>
            <person name="Tian J.H."/>
            <person name="Sheng Y."/>
            <person name="Liu T."/>
            <person name="Pan Y.S."/>
            <person name="Xia L.Y."/>
            <person name="Li J."/>
            <person name="Zhao F."/>
            <person name="Cao W.C."/>
        </authorList>
    </citation>
    <scope>NUCLEOTIDE SEQUENCE [LARGE SCALE GENOMIC DNA]</scope>
    <source>
        <strain evidence="1">Iper-2018</strain>
    </source>
</reference>
<dbReference type="EMBL" id="JABSTQ010010428">
    <property type="protein sequence ID" value="KAG0421050.1"/>
    <property type="molecule type" value="Genomic_DNA"/>
</dbReference>
<evidence type="ECO:0000313" key="1">
    <source>
        <dbReference type="EMBL" id="KAG0421050.1"/>
    </source>
</evidence>
<accession>A0AC60PJN5</accession>
<protein>
    <submittedName>
        <fullName evidence="1">Uncharacterized protein</fullName>
    </submittedName>
</protein>
<gene>
    <name evidence="1" type="ORF">HPB47_003034</name>
</gene>
<keyword evidence="2" id="KW-1185">Reference proteome</keyword>
<name>A0AC60PJN5_IXOPE</name>
<comment type="caution">
    <text evidence="1">The sequence shown here is derived from an EMBL/GenBank/DDBJ whole genome shotgun (WGS) entry which is preliminary data.</text>
</comment>
<sequence>MAAVERLDAFGDFNRPLYSKSDPRTRDWFLVGNPAFIVLLVGGYLYIVYRAGPRFMASRKPYVLKNTIQVYNLLMIALNLFFGHIFLTNTYLGGGYNIFCQGMTYSRDVNSLNILWWCYFYFFVRVIDFMDTFFFVLRKKERQITVQHTSHHASVVANGWLWFTLGGDGQSMFGLIINIYIHAVMYLYYFLAACGPQYKKYLWWKKYLTRAQIIQHCVIIVHGLIPFFHDCGYPRFFIYLALPQGLLGLAMFINFYVLAYKRKSFSEAIQHDVCILKEE</sequence>